<dbReference type="STRING" id="1404245.CGLY_05620"/>
<dbReference type="AlphaFoldDB" id="X5DSD2"/>
<dbReference type="InterPro" id="IPR023210">
    <property type="entry name" value="NADP_OxRdtase_dom"/>
</dbReference>
<keyword evidence="1" id="KW-0560">Oxidoreductase</keyword>
<dbReference type="Pfam" id="PF00248">
    <property type="entry name" value="Aldo_ket_red"/>
    <property type="match status" value="2"/>
</dbReference>
<evidence type="ECO:0000313" key="4">
    <source>
        <dbReference type="EMBL" id="AHW63572.1"/>
    </source>
</evidence>
<keyword evidence="5" id="KW-1185">Reference proteome</keyword>
<proteinExistence type="predicted"/>
<organism evidence="4 5">
    <name type="scientific">Corynebacterium glyciniphilum AJ 3170</name>
    <dbReference type="NCBI Taxonomy" id="1404245"/>
    <lineage>
        <taxon>Bacteria</taxon>
        <taxon>Bacillati</taxon>
        <taxon>Actinomycetota</taxon>
        <taxon>Actinomycetes</taxon>
        <taxon>Mycobacteriales</taxon>
        <taxon>Corynebacteriaceae</taxon>
        <taxon>Corynebacterium</taxon>
    </lineage>
</organism>
<sequence>MTMRTLGNGGPLAGSVGLGCMGMSWGYAESGRNDAASVRVIRDALDGGIRLLDTAGVYGDGHNEKLVGTAIGGRREEAVVATKGGLVVDDLATRQMHRDARPDTLRRQVDESLRRLGIDNIDLFYLHRVDPDTPLEESWTALAGLVADGKIRHLGLSEVTVAQAEAAHAVHPVAAIQSELSLWTREPLGDRSSDRAEDPSTTSAAGVGSPAGGDLVEWTGRHGVAFVPFAPLGRGYLTGTLTSDGFEDGDFRATNPRFLPEAFARNRAITDEVARIAAAHDVTSAQISLAWLLGLADHVIPIPGTRSSAHLRENLGAGQILLTSDERAVLDSLPAPVGSRY</sequence>
<feature type="compositionally biased region" description="Basic and acidic residues" evidence="2">
    <location>
        <begin position="188"/>
        <end position="198"/>
    </location>
</feature>
<dbReference type="GO" id="GO:0005737">
    <property type="term" value="C:cytoplasm"/>
    <property type="evidence" value="ECO:0007669"/>
    <property type="project" value="TreeGrafter"/>
</dbReference>
<dbReference type="PROSITE" id="PS51257">
    <property type="entry name" value="PROKAR_LIPOPROTEIN"/>
    <property type="match status" value="1"/>
</dbReference>
<evidence type="ECO:0000256" key="1">
    <source>
        <dbReference type="ARBA" id="ARBA00023002"/>
    </source>
</evidence>
<evidence type="ECO:0000256" key="2">
    <source>
        <dbReference type="SAM" id="MobiDB-lite"/>
    </source>
</evidence>
<dbReference type="Proteomes" id="UP000023703">
    <property type="component" value="Chromosome"/>
</dbReference>
<feature type="domain" description="NADP-dependent oxidoreductase" evidence="3">
    <location>
        <begin position="16"/>
        <end position="185"/>
    </location>
</feature>
<dbReference type="RefSeq" id="WP_052539734.1">
    <property type="nucleotide sequence ID" value="NZ_CP006842.1"/>
</dbReference>
<dbReference type="HOGENOM" id="CLU_023205_2_1_11"/>
<protein>
    <submittedName>
        <fullName evidence="4">Putative aldo/keto reductase</fullName>
    </submittedName>
</protein>
<gene>
    <name evidence="4" type="ORF">CGLY_05620</name>
</gene>
<reference evidence="4 5" key="1">
    <citation type="journal article" date="2015" name="Int. J. Syst. Evol. Microbiol.">
        <title>Revisiting Corynebacterium glyciniphilum (ex Kubota et al., 1972) sp. nov., nom. rev., isolated from putrefied banana.</title>
        <authorList>
            <person name="Al-Dilaimi A."/>
            <person name="Bednarz H."/>
            <person name="Lomker A."/>
            <person name="Niehaus K."/>
            <person name="Kalinowski J."/>
            <person name="Ruckert C."/>
        </authorList>
    </citation>
    <scope>NUCLEOTIDE SEQUENCE [LARGE SCALE GENOMIC DNA]</scope>
    <source>
        <strain evidence="4">AJ 3170</strain>
    </source>
</reference>
<accession>X5DSD2</accession>
<dbReference type="EMBL" id="CP006842">
    <property type="protein sequence ID" value="AHW63572.1"/>
    <property type="molecule type" value="Genomic_DNA"/>
</dbReference>
<dbReference type="KEGG" id="cgy:CGLY_05620"/>
<dbReference type="PANTHER" id="PTHR43625">
    <property type="entry name" value="AFLATOXIN B1 ALDEHYDE REDUCTASE"/>
    <property type="match status" value="1"/>
</dbReference>
<dbReference type="eggNOG" id="COG0667">
    <property type="taxonomic scope" value="Bacteria"/>
</dbReference>
<evidence type="ECO:0000313" key="5">
    <source>
        <dbReference type="Proteomes" id="UP000023703"/>
    </source>
</evidence>
<dbReference type="InterPro" id="IPR036812">
    <property type="entry name" value="NAD(P)_OxRdtase_dom_sf"/>
</dbReference>
<dbReference type="GO" id="GO:0016491">
    <property type="term" value="F:oxidoreductase activity"/>
    <property type="evidence" value="ECO:0007669"/>
    <property type="project" value="UniProtKB-KW"/>
</dbReference>
<feature type="region of interest" description="Disordered" evidence="2">
    <location>
        <begin position="188"/>
        <end position="212"/>
    </location>
</feature>
<dbReference type="InterPro" id="IPR050791">
    <property type="entry name" value="Aldo-Keto_reductase"/>
</dbReference>
<name>X5DSD2_9CORY</name>
<feature type="domain" description="NADP-dependent oxidoreductase" evidence="3">
    <location>
        <begin position="217"/>
        <end position="333"/>
    </location>
</feature>
<dbReference type="SUPFAM" id="SSF51430">
    <property type="entry name" value="NAD(P)-linked oxidoreductase"/>
    <property type="match status" value="1"/>
</dbReference>
<dbReference type="Gene3D" id="3.20.20.100">
    <property type="entry name" value="NADP-dependent oxidoreductase domain"/>
    <property type="match status" value="1"/>
</dbReference>
<dbReference type="PANTHER" id="PTHR43625:SF40">
    <property type="entry name" value="ALDO-KETO REDUCTASE YAKC [NADP(+)]"/>
    <property type="match status" value="1"/>
</dbReference>
<evidence type="ECO:0000259" key="3">
    <source>
        <dbReference type="Pfam" id="PF00248"/>
    </source>
</evidence>